<feature type="region of interest" description="Disordered" evidence="1">
    <location>
        <begin position="534"/>
        <end position="569"/>
    </location>
</feature>
<proteinExistence type="predicted"/>
<feature type="compositionally biased region" description="Low complexity" evidence="1">
    <location>
        <begin position="542"/>
        <end position="569"/>
    </location>
</feature>
<sequence length="1687" mass="197669">MSHASKKKQFEHNYFLQFGSKGNKLNQLWNQISNQNQKSTDLFFEFSILFIDTFSDWYVGVVTEENEIIRPTDIDKAILNTKAHPRNVIYTTLEYLSYEQNRIQILYKNSMKNIQRETFHSRTKKSKTVQNAEKSNFGNQEEIGKLLHSVIEIIQVISILCRSKYNRVVMLENKFIDLLLEFCKLICSLISERKNIFRENDIYAHLLVSNTLSIFESFHNLNDFTHSQTQNFFNLSFDLMLNILNDQNFEKNYQLKNQIFKIMINLLGKEKALKQDPNSSFKAKIILDFLFSITKPLQDEEFQLEMTESRIKEQTELIISSFRMIEKMLITYKSLGFEIIKQNMLANMSDFLCNLGAYSNDVFRVLFSEIDKFFHDLAANYSSVKSLNFFQYYFIETITQTFEKMVQMGNQFEENEVIIINFLSDVINAKHLDLFNLKWDMLFSHEKLYPVSMKFYEQVLRKFQRSEDYQFILNLLEQRKNDYDFTVICMETLITLVTIEPNSSIQNIVENNGISRIFSLIKFINTTEAEINQEQEKMKTKTNSNENQNENTNENTNENQNENLNENNENFEMGKKIEKDELDEEDWIALSFGNKNNINNINNSKNINNENIKEINNEQKYIRMQVQAATLKSLTSNILTMLLESPFAKRRLVTNPQIITIIISLMDGKSENENSFKVAHSHLLKLSEWVDPEKMKGQLKRFFKQLNKEIIQVAKHFKEQEKLRISILSKLLEIYQNCLQNNLKIQNVFVSVNGFNMLFDLFTLEEKVGEQIMQCFVYLFRNSKIFTHFKKDIGFKQFVELFSQENEKKEILWQNLLDILVLTGHFSIGKNSLIVCKKKMIIYLFKISRKMGLTINYVQIFLTLCSQSLHNLSICSEANLAHFLLKYLNTNGESMVKEPRLLEEFFQLVASLVFHSISVQTLRMFLHVLKSKLENEEISNKLFSILIKMVYQERNSPRFFFDFVGIAEKSVRLPFAGKHIPENGYSFACWIRVEIPHQNEFPMKKYKPRIFSVWNRGFDTGMQLYLEVNDQESSHHSSRKQSVDLISLDGTEEKETEIEHNMFNQISLRTVSKKTNENIASVKTELWVGVWYFVAVTHSRRKHRVSFYIDGTLVKKCDLKYPNFDRRTVFEKSAFGYDMQQKLLLGKIQEKNILSFYGQTSTACFYNKELSKEEIRKLFLDGYDNQEFTTRSPQQNKENTSFEEQILLYINVSSVRHKCECNNPFVFKKYGFAKHVSHPYFGNSFLLSESTAMLGGVKIYLPLLMWVRMNAERDGVDEQNSAKFNQTLHMILHLLKKSELLQLQFVRVHGMSILSHIIMNSELPLLSISSVQQIHQLLLEKQISHFRLHLVRDLVLNFDIWMKRGYTISNEIFSILSSAILSRGIEFDSHRMKSHMLDKNPESSHTEETESNDLTEPDGAVVPPESGGISSGEHEWRCIHKHHFRISVVNLAVILLLYLRDSMGNFLLKTRRDQTLFLPKEINNLREHAIKLLRSSLSQSKGDIETHENLLFLLHTCIVASDIPVVEQILSVILMFFQSKYRVVDPVEISNAAVFLLQKYSHAPSVLELVIKILNQMKSRLAKEDNEERTINNFFPFIHRILINTTPTQDTQYELLELMKDTSEGWNTVLFHTVLAIGNRTMDLNFVSILRTIKQDLIKSKKKRKILLNLFRMAAPAFPVLYSQQEQ</sequence>
<evidence type="ECO:0000313" key="4">
    <source>
        <dbReference type="Proteomes" id="UP001149090"/>
    </source>
</evidence>
<accession>A0A9Q0L746</accession>
<dbReference type="Gene3D" id="2.60.120.200">
    <property type="match status" value="1"/>
</dbReference>
<name>A0A9Q0L746_ANAIG</name>
<comment type="caution">
    <text evidence="3">The sequence shown here is derived from an EMBL/GenBank/DDBJ whole genome shotgun (WGS) entry which is preliminary data.</text>
</comment>
<dbReference type="SUPFAM" id="SSF48371">
    <property type="entry name" value="ARM repeat"/>
    <property type="match status" value="2"/>
</dbReference>
<evidence type="ECO:0000259" key="2">
    <source>
        <dbReference type="Pfam" id="PF15787"/>
    </source>
</evidence>
<dbReference type="Pfam" id="PF15787">
    <property type="entry name" value="DUF4704"/>
    <property type="match status" value="1"/>
</dbReference>
<dbReference type="InterPro" id="IPR050865">
    <property type="entry name" value="BEACH_Domain"/>
</dbReference>
<keyword evidence="4" id="KW-1185">Reference proteome</keyword>
<evidence type="ECO:0000313" key="3">
    <source>
        <dbReference type="EMBL" id="KAJ5067306.1"/>
    </source>
</evidence>
<dbReference type="InterPro" id="IPR016024">
    <property type="entry name" value="ARM-type_fold"/>
</dbReference>
<dbReference type="InterPro" id="IPR031570">
    <property type="entry name" value="NBEA/BDCP_DUF4704"/>
</dbReference>
<dbReference type="PANTHER" id="PTHR13743:SF123">
    <property type="entry name" value="PROTEIN FAN"/>
    <property type="match status" value="1"/>
</dbReference>
<feature type="region of interest" description="Disordered" evidence="1">
    <location>
        <begin position="1396"/>
        <end position="1429"/>
    </location>
</feature>
<organism evidence="3 4">
    <name type="scientific">Anaeramoeba ignava</name>
    <name type="common">Anaerobic marine amoeba</name>
    <dbReference type="NCBI Taxonomy" id="1746090"/>
    <lineage>
        <taxon>Eukaryota</taxon>
        <taxon>Metamonada</taxon>
        <taxon>Anaeramoebidae</taxon>
        <taxon>Anaeramoeba</taxon>
    </lineage>
</organism>
<dbReference type="Proteomes" id="UP001149090">
    <property type="component" value="Unassembled WGS sequence"/>
</dbReference>
<feature type="compositionally biased region" description="Basic and acidic residues" evidence="1">
    <location>
        <begin position="1396"/>
        <end position="1408"/>
    </location>
</feature>
<evidence type="ECO:0000256" key="1">
    <source>
        <dbReference type="SAM" id="MobiDB-lite"/>
    </source>
</evidence>
<feature type="domain" description="DUF4704" evidence="2">
    <location>
        <begin position="1253"/>
        <end position="1662"/>
    </location>
</feature>
<protein>
    <recommendedName>
        <fullName evidence="2">DUF4704 domain-containing protein</fullName>
    </recommendedName>
</protein>
<dbReference type="PANTHER" id="PTHR13743">
    <property type="entry name" value="BEIGE/BEACH-RELATED"/>
    <property type="match status" value="1"/>
</dbReference>
<dbReference type="SUPFAM" id="SSF49899">
    <property type="entry name" value="Concanavalin A-like lectins/glucanases"/>
    <property type="match status" value="1"/>
</dbReference>
<dbReference type="EMBL" id="JAPDFW010000130">
    <property type="protein sequence ID" value="KAJ5067306.1"/>
    <property type="molecule type" value="Genomic_DNA"/>
</dbReference>
<dbReference type="InterPro" id="IPR013320">
    <property type="entry name" value="ConA-like_dom_sf"/>
</dbReference>
<gene>
    <name evidence="3" type="ORF">M0811_13084</name>
</gene>
<reference evidence="3" key="1">
    <citation type="submission" date="2022-10" db="EMBL/GenBank/DDBJ databases">
        <title>Novel sulphate-reducing endosymbionts in the free-living metamonad Anaeramoeba.</title>
        <authorList>
            <person name="Jerlstrom-Hultqvist J."/>
            <person name="Cepicka I."/>
            <person name="Gallot-Lavallee L."/>
            <person name="Salas-Leiva D."/>
            <person name="Curtis B.A."/>
            <person name="Zahonova K."/>
            <person name="Pipaliya S."/>
            <person name="Dacks J."/>
            <person name="Roger A.J."/>
        </authorList>
    </citation>
    <scope>NUCLEOTIDE SEQUENCE</scope>
    <source>
        <strain evidence="3">BMAN</strain>
    </source>
</reference>